<dbReference type="SUPFAM" id="SSF56425">
    <property type="entry name" value="Succinate dehydrogenase/fumarate reductase flavoprotein, catalytic domain"/>
    <property type="match status" value="1"/>
</dbReference>
<dbReference type="Gene3D" id="3.50.50.60">
    <property type="entry name" value="FAD/NAD(P)-binding domain"/>
    <property type="match status" value="1"/>
</dbReference>
<dbReference type="InterPro" id="IPR036188">
    <property type="entry name" value="FAD/NAD-bd_sf"/>
</dbReference>
<dbReference type="InterPro" id="IPR003953">
    <property type="entry name" value="FAD-dep_OxRdtase_2_FAD-bd"/>
</dbReference>
<dbReference type="InterPro" id="IPR027477">
    <property type="entry name" value="Succ_DH/fumarate_Rdtase_cat_sf"/>
</dbReference>
<dbReference type="Gene3D" id="3.90.700.10">
    <property type="entry name" value="Succinate dehydrogenase/fumarate reductase flavoprotein, catalytic domain"/>
    <property type="match status" value="1"/>
</dbReference>
<dbReference type="InterPro" id="IPR050315">
    <property type="entry name" value="FAD-oxidoreductase_2"/>
</dbReference>
<dbReference type="SUPFAM" id="SSF51905">
    <property type="entry name" value="FAD/NAD(P)-binding domain"/>
    <property type="match status" value="1"/>
</dbReference>
<evidence type="ECO:0000256" key="3">
    <source>
        <dbReference type="ARBA" id="ARBA00022827"/>
    </source>
</evidence>
<evidence type="ECO:0000256" key="4">
    <source>
        <dbReference type="ARBA" id="ARBA00023002"/>
    </source>
</evidence>
<dbReference type="KEGG" id="egd:GS424_015080"/>
<evidence type="ECO:0000256" key="1">
    <source>
        <dbReference type="ARBA" id="ARBA00001974"/>
    </source>
</evidence>
<keyword evidence="4" id="KW-0560">Oxidoreductase</keyword>
<gene>
    <name evidence="6" type="ORF">GS424_015080</name>
</gene>
<dbReference type="EMBL" id="CP063310">
    <property type="protein sequence ID" value="QOS67805.1"/>
    <property type="molecule type" value="Genomic_DNA"/>
</dbReference>
<sequence>MTDSLFQTRRSFIKAAGAATLGALALGATGCAAKNPENDAASSVADIAWDEECDVLVVGGGAAGMATAIALSEADPALKVLLLEKGGSELGNGNSVFSSGVIFTGENAADIFEYLKELRGEYSGTPDEVLKAFAEEIVGHKEWLFGLGATQTMIKDYPGHGCEWCELPHAFASKAVLFDKEDPDGMTHVVKFLDSVLQKKGEVVERKTNAPLTALVQDPEGASVIGGVYEDGSKSVYVKANKGVVMTCGGFENDEVMKQDYLSYPRSHPAAGVCNTGDGHRICGKLGADMWHMNSYAGGWNNAVKLDGSEMAPYRMLKKNQGISVGVNGRRYYMDWDGTTMYKDWAGTDLSLNYGCRHGHQNVGGDWNHVQQPVVSWFVFDSNGLANSAYLGKYASTNTLQTQTQTTQNEFEVDPVADGYGYAAASIEELASLMGVPVEELTNTIAVWNDACAAGDDAQFHRPADTLVPIDKPPFYAVKCLPEVLNTDGGPRRNEKAQILDLDGNPIPRLYSAGEFGSVWCDKYQGAGNISECLAFGRIAARSIVEEG</sequence>
<reference evidence="6 7" key="1">
    <citation type="submission" date="2020-10" db="EMBL/GenBank/DDBJ databases">
        <title>Eggerthella sp. nov., isolated from human feces.</title>
        <authorList>
            <person name="Yajun G."/>
        </authorList>
    </citation>
    <scope>NUCLEOTIDE SEQUENCE [LARGE SCALE GENOMIC DNA]</scope>
    <source>
        <strain evidence="6 7">HF-1101</strain>
    </source>
</reference>
<dbReference type="GO" id="GO:0033765">
    <property type="term" value="F:steroid dehydrogenase activity, acting on the CH-CH group of donors"/>
    <property type="evidence" value="ECO:0007669"/>
    <property type="project" value="UniProtKB-ARBA"/>
</dbReference>
<evidence type="ECO:0000313" key="7">
    <source>
        <dbReference type="Proteomes" id="UP000478463"/>
    </source>
</evidence>
<keyword evidence="2" id="KW-0285">Flavoprotein</keyword>
<evidence type="ECO:0000313" key="6">
    <source>
        <dbReference type="EMBL" id="QOS67805.1"/>
    </source>
</evidence>
<accession>A0A6L7IP22</accession>
<evidence type="ECO:0000259" key="5">
    <source>
        <dbReference type="Pfam" id="PF00890"/>
    </source>
</evidence>
<dbReference type="InterPro" id="IPR006311">
    <property type="entry name" value="TAT_signal"/>
</dbReference>
<keyword evidence="3" id="KW-0274">FAD</keyword>
<feature type="domain" description="FAD-dependent oxidoreductase 2 FAD-binding" evidence="5">
    <location>
        <begin position="54"/>
        <end position="527"/>
    </location>
</feature>
<name>A0A6L7IP22_9ACTN</name>
<dbReference type="PANTHER" id="PTHR43400">
    <property type="entry name" value="FUMARATE REDUCTASE"/>
    <property type="match status" value="1"/>
</dbReference>
<dbReference type="PROSITE" id="PS51318">
    <property type="entry name" value="TAT"/>
    <property type="match status" value="1"/>
</dbReference>
<dbReference type="Pfam" id="PF00890">
    <property type="entry name" value="FAD_binding_2"/>
    <property type="match status" value="1"/>
</dbReference>
<dbReference type="PANTHER" id="PTHR43400:SF7">
    <property type="entry name" value="FAD-DEPENDENT OXIDOREDUCTASE 2 FAD BINDING DOMAIN-CONTAINING PROTEIN"/>
    <property type="match status" value="1"/>
</dbReference>
<dbReference type="RefSeq" id="WP_160941283.1">
    <property type="nucleotide sequence ID" value="NZ_CP063310.1"/>
</dbReference>
<comment type="cofactor">
    <cofactor evidence="1">
        <name>FAD</name>
        <dbReference type="ChEBI" id="CHEBI:57692"/>
    </cofactor>
</comment>
<evidence type="ECO:0000256" key="2">
    <source>
        <dbReference type="ARBA" id="ARBA00022630"/>
    </source>
</evidence>
<dbReference type="Proteomes" id="UP000478463">
    <property type="component" value="Chromosome"/>
</dbReference>
<proteinExistence type="predicted"/>
<dbReference type="AlphaFoldDB" id="A0A6L7IP22"/>
<protein>
    <submittedName>
        <fullName evidence="6">FAD-dependent oxidoreductase</fullName>
    </submittedName>
</protein>
<organism evidence="6 7">
    <name type="scientific">Eggerthella guodeyinii</name>
    <dbReference type="NCBI Taxonomy" id="2690837"/>
    <lineage>
        <taxon>Bacteria</taxon>
        <taxon>Bacillati</taxon>
        <taxon>Actinomycetota</taxon>
        <taxon>Coriobacteriia</taxon>
        <taxon>Eggerthellales</taxon>
        <taxon>Eggerthellaceae</taxon>
        <taxon>Eggerthella</taxon>
    </lineage>
</organism>